<dbReference type="KEGG" id="fte:Fluta_3819"/>
<dbReference type="Proteomes" id="UP000007463">
    <property type="component" value="Chromosome"/>
</dbReference>
<reference evidence="2" key="2">
    <citation type="submission" date="2011-02" db="EMBL/GenBank/DDBJ databases">
        <title>The complete genome of Fluviicola taffensis DSM 16823.</title>
        <authorList>
            <consortium name="US DOE Joint Genome Institute (JGI-PGF)"/>
            <person name="Lucas S."/>
            <person name="Copeland A."/>
            <person name="Lapidus A."/>
            <person name="Bruce D."/>
            <person name="Goodwin L."/>
            <person name="Pitluck S."/>
            <person name="Kyrpides N."/>
            <person name="Mavromatis K."/>
            <person name="Ivanova N."/>
            <person name="Mikhailova N."/>
            <person name="Pagani I."/>
            <person name="Chertkov O."/>
            <person name="Detter J.C."/>
            <person name="Han C."/>
            <person name="Tapia R."/>
            <person name="Land M."/>
            <person name="Hauser L."/>
            <person name="Markowitz V."/>
            <person name="Cheng J.-F."/>
            <person name="Hugenholtz P."/>
            <person name="Woyke T."/>
            <person name="Wu D."/>
            <person name="Tindall B."/>
            <person name="Pomrenke H.G."/>
            <person name="Brambilla E."/>
            <person name="Klenk H.-P."/>
            <person name="Eisen J.A."/>
        </authorList>
    </citation>
    <scope>NUCLEOTIDE SEQUENCE [LARGE SCALE GENOMIC DNA]</scope>
    <source>
        <strain evidence="2">DSM 16823 / RW262 / RW262</strain>
    </source>
</reference>
<reference evidence="1 2" key="1">
    <citation type="journal article" date="2011" name="Stand. Genomic Sci.">
        <title>Complete genome sequence of the gliding freshwater bacterium Fluviicola taffensis type strain (RW262).</title>
        <authorList>
            <person name="Woyke T."/>
            <person name="Chertkov O."/>
            <person name="Lapidus A."/>
            <person name="Nolan M."/>
            <person name="Lucas S."/>
            <person name="Del Rio T.G."/>
            <person name="Tice H."/>
            <person name="Cheng J.F."/>
            <person name="Tapia R."/>
            <person name="Han C."/>
            <person name="Goodwin L."/>
            <person name="Pitluck S."/>
            <person name="Liolios K."/>
            <person name="Pagani I."/>
            <person name="Ivanova N."/>
            <person name="Huntemann M."/>
            <person name="Mavromatis K."/>
            <person name="Mikhailova N."/>
            <person name="Pati A."/>
            <person name="Chen A."/>
            <person name="Palaniappan K."/>
            <person name="Land M."/>
            <person name="Hauser L."/>
            <person name="Brambilla E.M."/>
            <person name="Rohde M."/>
            <person name="Mwirichia R."/>
            <person name="Sikorski J."/>
            <person name="Tindall B.J."/>
            <person name="Goker M."/>
            <person name="Bristow J."/>
            <person name="Eisen J.A."/>
            <person name="Markowitz V."/>
            <person name="Hugenholtz P."/>
            <person name="Klenk H.P."/>
            <person name="Kyrpides N.C."/>
        </authorList>
    </citation>
    <scope>NUCLEOTIDE SEQUENCE [LARGE SCALE GENOMIC DNA]</scope>
    <source>
        <strain evidence="2">DSM 16823 / RW262 / RW262</strain>
    </source>
</reference>
<keyword evidence="2" id="KW-1185">Reference proteome</keyword>
<organism evidence="1 2">
    <name type="scientific">Fluviicola taffensis (strain DSM 16823 / NCIMB 13979 / RW262)</name>
    <dbReference type="NCBI Taxonomy" id="755732"/>
    <lineage>
        <taxon>Bacteria</taxon>
        <taxon>Pseudomonadati</taxon>
        <taxon>Bacteroidota</taxon>
        <taxon>Flavobacteriia</taxon>
        <taxon>Flavobacteriales</taxon>
        <taxon>Crocinitomicaceae</taxon>
        <taxon>Fluviicola</taxon>
    </lineage>
</organism>
<proteinExistence type="predicted"/>
<dbReference type="EMBL" id="CP002542">
    <property type="protein sequence ID" value="AEA45785.1"/>
    <property type="molecule type" value="Genomic_DNA"/>
</dbReference>
<evidence type="ECO:0000313" key="2">
    <source>
        <dbReference type="Proteomes" id="UP000007463"/>
    </source>
</evidence>
<name>F2IGB9_FLUTR</name>
<evidence type="ECO:0000313" key="1">
    <source>
        <dbReference type="EMBL" id="AEA45785.1"/>
    </source>
</evidence>
<protein>
    <submittedName>
        <fullName evidence="1">Uncharacterized protein</fullName>
    </submittedName>
</protein>
<dbReference type="HOGENOM" id="CLU_1978242_0_0_10"/>
<dbReference type="AlphaFoldDB" id="F2IGB9"/>
<dbReference type="STRING" id="755732.Fluta_3819"/>
<gene>
    <name evidence="1" type="ordered locus">Fluta_3819</name>
</gene>
<accession>F2IGB9</accession>
<sequence length="126" mass="15039">MKDFRKELYLKFGRSRNFIPYYAHVYQEGNYSSFGAFGELLHDILLNKIDDHKLFLKQCAFIDEICSEQDPEWNNILRMEVFSIMNAKELLKLQPFLSADSNKQLEFICRKEQMSTNENRINNQCK</sequence>